<evidence type="ECO:0000313" key="7">
    <source>
        <dbReference type="EMBL" id="WEK14090.1"/>
    </source>
</evidence>
<dbReference type="PANTHER" id="PTHR31885:SF6">
    <property type="entry name" value="GH04784P"/>
    <property type="match status" value="1"/>
</dbReference>
<feature type="transmembrane region" description="Helical" evidence="6">
    <location>
        <begin position="16"/>
        <end position="36"/>
    </location>
</feature>
<feature type="transmembrane region" description="Helical" evidence="6">
    <location>
        <begin position="72"/>
        <end position="92"/>
    </location>
</feature>
<feature type="transmembrane region" description="Helical" evidence="6">
    <location>
        <begin position="98"/>
        <end position="116"/>
    </location>
</feature>
<dbReference type="Proteomes" id="UP001213972">
    <property type="component" value="Chromosome"/>
</dbReference>
<accession>A0AAJ6B3E9</accession>
<feature type="transmembrane region" description="Helical" evidence="6">
    <location>
        <begin position="173"/>
        <end position="192"/>
    </location>
</feature>
<evidence type="ECO:0000256" key="1">
    <source>
        <dbReference type="ARBA" id="ARBA00004141"/>
    </source>
</evidence>
<protein>
    <submittedName>
        <fullName evidence="7">Lysoplasmalogenase</fullName>
    </submittedName>
</protein>
<dbReference type="GO" id="GO:0016787">
    <property type="term" value="F:hydrolase activity"/>
    <property type="evidence" value="ECO:0007669"/>
    <property type="project" value="TreeGrafter"/>
</dbReference>
<reference evidence="7" key="1">
    <citation type="submission" date="2023-03" db="EMBL/GenBank/DDBJ databases">
        <title>Andean soil-derived lignocellulolytic bacterial consortium as a source of novel taxa and putative plastic-active enzymes.</title>
        <authorList>
            <person name="Diaz-Garcia L."/>
            <person name="Chuvochina M."/>
            <person name="Feuerriegel G."/>
            <person name="Bunk B."/>
            <person name="Sproer C."/>
            <person name="Streit W.R."/>
            <person name="Rodriguez L.M."/>
            <person name="Overmann J."/>
            <person name="Jimenez D.J."/>
        </authorList>
    </citation>
    <scope>NUCLEOTIDE SEQUENCE</scope>
    <source>
        <strain evidence="7">MAG 4610</strain>
    </source>
</reference>
<organism evidence="7 8">
    <name type="scientific">Candidatus Microbacterium phytovorans</name>
    <dbReference type="NCBI Taxonomy" id="3121374"/>
    <lineage>
        <taxon>Bacteria</taxon>
        <taxon>Bacillati</taxon>
        <taxon>Actinomycetota</taxon>
        <taxon>Actinomycetes</taxon>
        <taxon>Micrococcales</taxon>
        <taxon>Microbacteriaceae</taxon>
        <taxon>Microbacterium</taxon>
    </lineage>
</organism>
<evidence type="ECO:0000256" key="3">
    <source>
        <dbReference type="ARBA" id="ARBA00022692"/>
    </source>
</evidence>
<keyword evidence="3 6" id="KW-0812">Transmembrane</keyword>
<comment type="similarity">
    <text evidence="2">Belongs to the TMEM86 family.</text>
</comment>
<dbReference type="GO" id="GO:0016020">
    <property type="term" value="C:membrane"/>
    <property type="evidence" value="ECO:0007669"/>
    <property type="project" value="UniProtKB-SubCell"/>
</dbReference>
<gene>
    <name evidence="7" type="ORF">P0Y48_02455</name>
</gene>
<dbReference type="PANTHER" id="PTHR31885">
    <property type="entry name" value="GH04784P"/>
    <property type="match status" value="1"/>
</dbReference>
<dbReference type="Pfam" id="PF07947">
    <property type="entry name" value="YhhN"/>
    <property type="match status" value="1"/>
</dbReference>
<evidence type="ECO:0000256" key="2">
    <source>
        <dbReference type="ARBA" id="ARBA00007375"/>
    </source>
</evidence>
<evidence type="ECO:0000256" key="6">
    <source>
        <dbReference type="SAM" id="Phobius"/>
    </source>
</evidence>
<keyword evidence="5 6" id="KW-0472">Membrane</keyword>
<evidence type="ECO:0000256" key="4">
    <source>
        <dbReference type="ARBA" id="ARBA00022989"/>
    </source>
</evidence>
<proteinExistence type="inferred from homology"/>
<keyword evidence="4 6" id="KW-1133">Transmembrane helix</keyword>
<dbReference type="EMBL" id="CP119321">
    <property type="protein sequence ID" value="WEK14090.1"/>
    <property type="molecule type" value="Genomic_DNA"/>
</dbReference>
<evidence type="ECO:0000256" key="5">
    <source>
        <dbReference type="ARBA" id="ARBA00023136"/>
    </source>
</evidence>
<feature type="transmembrane region" description="Helical" evidence="6">
    <location>
        <begin position="42"/>
        <end position="60"/>
    </location>
</feature>
<dbReference type="AlphaFoldDB" id="A0AAJ6B3E9"/>
<evidence type="ECO:0000313" key="8">
    <source>
        <dbReference type="Proteomes" id="UP001213972"/>
    </source>
</evidence>
<feature type="transmembrane region" description="Helical" evidence="6">
    <location>
        <begin position="204"/>
        <end position="224"/>
    </location>
</feature>
<dbReference type="InterPro" id="IPR012506">
    <property type="entry name" value="TMEM86B-like"/>
</dbReference>
<feature type="transmembrane region" description="Helical" evidence="6">
    <location>
        <begin position="148"/>
        <end position="166"/>
    </location>
</feature>
<sequence length="229" mass="24778">MTQQRTLASRLEVTRWWGFWLYGAVALAHVAAITFGLDAIEYPTKLMLMPALALAAMWALRGSSLDRAATILYLALAFSWLGDGAAWFFPYLDDELPAMLACFGLAHLAYIALFAFRVRERAIPPWTLSYAAWWGVMIAVLWPHLGALLVPVVIYGAVLAGTAVLATRGSRITAVGGALFLASDTLLALRLFLPGVSADATGPWIMATYAAGQGLLVLGIVLLLRRGLR</sequence>
<comment type="subcellular location">
    <subcellularLocation>
        <location evidence="1">Membrane</location>
        <topology evidence="1">Multi-pass membrane protein</topology>
    </subcellularLocation>
</comment>
<name>A0AAJ6B3E9_9MICO</name>
<feature type="transmembrane region" description="Helical" evidence="6">
    <location>
        <begin position="123"/>
        <end position="142"/>
    </location>
</feature>